<dbReference type="InterPro" id="IPR016084">
    <property type="entry name" value="Haem_Oase-like_multi-hlx"/>
</dbReference>
<dbReference type="eggNOG" id="COG0819">
    <property type="taxonomic scope" value="Bacteria"/>
</dbReference>
<keyword evidence="4" id="KW-1185">Reference proteome</keyword>
<dbReference type="EMBL" id="CP000910">
    <property type="protein sequence ID" value="ABY24966.1"/>
    <property type="molecule type" value="Genomic_DNA"/>
</dbReference>
<organism evidence="3 4">
    <name type="scientific">Renibacterium salmoninarum (strain ATCC 33209 / DSM 20767 / JCM 11484 / NBRC 15589 / NCIMB 2235)</name>
    <dbReference type="NCBI Taxonomy" id="288705"/>
    <lineage>
        <taxon>Bacteria</taxon>
        <taxon>Bacillati</taxon>
        <taxon>Actinomycetota</taxon>
        <taxon>Actinomycetes</taxon>
        <taxon>Micrococcales</taxon>
        <taxon>Micrococcaceae</taxon>
        <taxon>Renibacterium</taxon>
    </lineage>
</organism>
<dbReference type="STRING" id="288705.RSal33209_3250"/>
<dbReference type="InterPro" id="IPR050967">
    <property type="entry name" value="Thiamine_Salvage_TenA"/>
</dbReference>
<evidence type="ECO:0000256" key="1">
    <source>
        <dbReference type="ARBA" id="ARBA00004948"/>
    </source>
</evidence>
<evidence type="ECO:0000313" key="3">
    <source>
        <dbReference type="EMBL" id="ABY24966.1"/>
    </source>
</evidence>
<dbReference type="AlphaFoldDB" id="A9WUU5"/>
<sequence length="134" mass="14717">MHRTWLREHPAQLVQGPVTKRYVDHLLAASASDYGTLVAAVLPCFWLYAWVGAELSALAPVKDDHPYAAWLATYSDAEFFASTALAIRYAEQAAAVAGPKSLESMRNAFFEASQHELDFFDAQRALLGSALSAR</sequence>
<dbReference type="Pfam" id="PF03070">
    <property type="entry name" value="TENA_THI-4"/>
    <property type="match status" value="1"/>
</dbReference>
<dbReference type="HOGENOM" id="CLU_1894509_0_0_11"/>
<dbReference type="KEGG" id="rsa:RSal33209_3250"/>
<dbReference type="PANTHER" id="PTHR43198:SF2">
    <property type="entry name" value="SI:CH1073-67J19.1-RELATED"/>
    <property type="match status" value="1"/>
</dbReference>
<protein>
    <submittedName>
        <fullName evidence="3">Transcriptional activator</fullName>
    </submittedName>
</protein>
<name>A9WUU5_RENSM</name>
<evidence type="ECO:0000259" key="2">
    <source>
        <dbReference type="Pfam" id="PF03070"/>
    </source>
</evidence>
<proteinExistence type="predicted"/>
<gene>
    <name evidence="3" type="primary">tenA</name>
    <name evidence="3" type="ordered locus">RSal33209_3250</name>
</gene>
<comment type="pathway">
    <text evidence="1">Cofactor biosynthesis; thiamine diphosphate biosynthesis.</text>
</comment>
<dbReference type="SUPFAM" id="SSF48613">
    <property type="entry name" value="Heme oxygenase-like"/>
    <property type="match status" value="1"/>
</dbReference>
<dbReference type="Proteomes" id="UP000002007">
    <property type="component" value="Chromosome"/>
</dbReference>
<dbReference type="GO" id="GO:0005829">
    <property type="term" value="C:cytosol"/>
    <property type="evidence" value="ECO:0007669"/>
    <property type="project" value="TreeGrafter"/>
</dbReference>
<reference evidence="4" key="1">
    <citation type="journal article" date="2008" name="J. Bacteriol.">
        <title>Genome sequence of the fish pathogen Renibacterium salmoninarum suggests reductive evolution away from an environmental Arthrobacter ancestor.</title>
        <authorList>
            <person name="Wiens G.D."/>
            <person name="Rockey D.D."/>
            <person name="Wu Z."/>
            <person name="Chang J."/>
            <person name="Levy R."/>
            <person name="Crane S."/>
            <person name="Chen D.S."/>
            <person name="Capri G.R."/>
            <person name="Burnett J.R."/>
            <person name="Sudheesh P.S."/>
            <person name="Schipma M.J."/>
            <person name="Burd H."/>
            <person name="Bhattacharyya A."/>
            <person name="Rhodes L.D."/>
            <person name="Kaul R."/>
            <person name="Strom M.S."/>
        </authorList>
    </citation>
    <scope>NUCLEOTIDE SEQUENCE [LARGE SCALE GENOMIC DNA]</scope>
    <source>
        <strain evidence="4">ATCC 33209 / DSM 20767 / JCM 11484 / NBRC 15589 / NCIMB 2235</strain>
    </source>
</reference>
<dbReference type="InterPro" id="IPR004305">
    <property type="entry name" value="Thiaminase-2/PQQC"/>
</dbReference>
<dbReference type="Gene3D" id="1.20.910.10">
    <property type="entry name" value="Heme oxygenase-like"/>
    <property type="match status" value="1"/>
</dbReference>
<evidence type="ECO:0000313" key="4">
    <source>
        <dbReference type="Proteomes" id="UP000002007"/>
    </source>
</evidence>
<dbReference type="RefSeq" id="WP_012246606.1">
    <property type="nucleotide sequence ID" value="NC_010168.1"/>
</dbReference>
<dbReference type="PANTHER" id="PTHR43198">
    <property type="entry name" value="BIFUNCTIONAL TH2 PROTEIN"/>
    <property type="match status" value="1"/>
</dbReference>
<accession>A9WUU5</accession>
<feature type="domain" description="Thiaminase-2/PQQC" evidence="2">
    <location>
        <begin position="15"/>
        <end position="124"/>
    </location>
</feature>